<dbReference type="OrthoDB" id="5296at2759"/>
<dbReference type="GO" id="GO:0005737">
    <property type="term" value="C:cytoplasm"/>
    <property type="evidence" value="ECO:0007669"/>
    <property type="project" value="TreeGrafter"/>
</dbReference>
<comment type="similarity">
    <text evidence="3">Belongs to the short-chain dehydrogenases/reductases (SDR) family.</text>
</comment>
<dbReference type="FunCoup" id="A0A7F5RCW3">
    <property type="interactions" value="58"/>
</dbReference>
<evidence type="ECO:0000313" key="4">
    <source>
        <dbReference type="Proteomes" id="UP000192223"/>
    </source>
</evidence>
<dbReference type="RefSeq" id="XP_025833812.1">
    <property type="nucleotide sequence ID" value="XM_025978027.1"/>
</dbReference>
<gene>
    <name evidence="5" type="primary">LOC108739839</name>
</gene>
<keyword evidence="2" id="KW-0560">Oxidoreductase</keyword>
<dbReference type="Proteomes" id="UP000192223">
    <property type="component" value="Unplaced"/>
</dbReference>
<dbReference type="InParanoid" id="A0A7F5RCW3"/>
<sequence>MIKSILITGCNRGLGLGLVKHLLSIPNPPDKLIATCRNLEKAKDVQLLQLQPLKLNLNSDVTDFNSYDDFKLKLENILKDDGLNVLFNNAGTSPKSTKLHLVKPSQLVDTFVTNTVAPIMLTKTLVPLLKTAAQKNSDKPIGSQRAAIINMSSILGSISENNTEGLYPYKCSKAALNMATKTLSNELKNDNIVATSIHPGWVKTDMGGPKAPLDVDTSVKGIVDLILTLSSDHNGGYFQYNGKALPW</sequence>
<dbReference type="AlphaFoldDB" id="A0A7F5RCW3"/>
<dbReference type="GeneID" id="108739839"/>
<dbReference type="Pfam" id="PF00106">
    <property type="entry name" value="adh_short"/>
    <property type="match status" value="1"/>
</dbReference>
<name>A0A7F5RCW3_AGRPL</name>
<dbReference type="PANTHER" id="PTHR43544">
    <property type="entry name" value="SHORT-CHAIN DEHYDROGENASE/REDUCTASE"/>
    <property type="match status" value="1"/>
</dbReference>
<dbReference type="InterPro" id="IPR002347">
    <property type="entry name" value="SDR_fam"/>
</dbReference>
<dbReference type="PRINTS" id="PR00081">
    <property type="entry name" value="GDHRDH"/>
</dbReference>
<evidence type="ECO:0000313" key="5">
    <source>
        <dbReference type="RefSeq" id="XP_025833812.1"/>
    </source>
</evidence>
<dbReference type="CDD" id="cd05325">
    <property type="entry name" value="carb_red_sniffer_like_SDR_c"/>
    <property type="match status" value="1"/>
</dbReference>
<dbReference type="PANTHER" id="PTHR43544:SF7">
    <property type="entry name" value="NADB-LER2"/>
    <property type="match status" value="1"/>
</dbReference>
<keyword evidence="1" id="KW-0521">NADP</keyword>
<dbReference type="SUPFAM" id="SSF51735">
    <property type="entry name" value="NAD(P)-binding Rossmann-fold domains"/>
    <property type="match status" value="1"/>
</dbReference>
<dbReference type="PRINTS" id="PR00080">
    <property type="entry name" value="SDRFAMILY"/>
</dbReference>
<protein>
    <submittedName>
        <fullName evidence="5">Uncharacterized protein LOC108739839</fullName>
    </submittedName>
</protein>
<dbReference type="KEGG" id="apln:108739839"/>
<dbReference type="InterPro" id="IPR051468">
    <property type="entry name" value="Fungal_SecMetab_SDRs"/>
</dbReference>
<proteinExistence type="inferred from homology"/>
<keyword evidence="4" id="KW-1185">Reference proteome</keyword>
<evidence type="ECO:0000256" key="2">
    <source>
        <dbReference type="ARBA" id="ARBA00023002"/>
    </source>
</evidence>
<reference evidence="5" key="1">
    <citation type="submission" date="2025-08" db="UniProtKB">
        <authorList>
            <consortium name="RefSeq"/>
        </authorList>
    </citation>
    <scope>IDENTIFICATION</scope>
    <source>
        <tissue evidence="5">Entire body</tissue>
    </source>
</reference>
<dbReference type="GO" id="GO:0004090">
    <property type="term" value="F:carbonyl reductase (NADPH) activity"/>
    <property type="evidence" value="ECO:0007669"/>
    <property type="project" value="TreeGrafter"/>
</dbReference>
<organism evidence="4 5">
    <name type="scientific">Agrilus planipennis</name>
    <name type="common">Emerald ash borer</name>
    <name type="synonym">Agrilus marcopoli</name>
    <dbReference type="NCBI Taxonomy" id="224129"/>
    <lineage>
        <taxon>Eukaryota</taxon>
        <taxon>Metazoa</taxon>
        <taxon>Ecdysozoa</taxon>
        <taxon>Arthropoda</taxon>
        <taxon>Hexapoda</taxon>
        <taxon>Insecta</taxon>
        <taxon>Pterygota</taxon>
        <taxon>Neoptera</taxon>
        <taxon>Endopterygota</taxon>
        <taxon>Coleoptera</taxon>
        <taxon>Polyphaga</taxon>
        <taxon>Elateriformia</taxon>
        <taxon>Buprestoidea</taxon>
        <taxon>Buprestidae</taxon>
        <taxon>Agrilinae</taxon>
        <taxon>Agrilus</taxon>
    </lineage>
</organism>
<dbReference type="InterPro" id="IPR036291">
    <property type="entry name" value="NAD(P)-bd_dom_sf"/>
</dbReference>
<evidence type="ECO:0000256" key="3">
    <source>
        <dbReference type="RuleBase" id="RU000363"/>
    </source>
</evidence>
<accession>A0A7F5RCW3</accession>
<dbReference type="Gene3D" id="3.40.50.720">
    <property type="entry name" value="NAD(P)-binding Rossmann-like Domain"/>
    <property type="match status" value="1"/>
</dbReference>
<evidence type="ECO:0000256" key="1">
    <source>
        <dbReference type="ARBA" id="ARBA00022857"/>
    </source>
</evidence>